<dbReference type="InterPro" id="IPR011642">
    <property type="entry name" value="Gate_dom"/>
</dbReference>
<comment type="similarity">
    <text evidence="2">Belongs to the concentrative nucleoside transporter (CNT) (TC 2.A.41) family.</text>
</comment>
<dbReference type="EMBL" id="LK028584">
    <property type="protein sequence ID" value="CDS21625.1"/>
    <property type="molecule type" value="Genomic_DNA"/>
</dbReference>
<feature type="region of interest" description="Disordered" evidence="7">
    <location>
        <begin position="1"/>
        <end position="32"/>
    </location>
</feature>
<feature type="transmembrane region" description="Helical" evidence="8">
    <location>
        <begin position="641"/>
        <end position="665"/>
    </location>
</feature>
<evidence type="ECO:0000256" key="5">
    <source>
        <dbReference type="ARBA" id="ARBA00022989"/>
    </source>
</evidence>
<evidence type="ECO:0000313" key="12">
    <source>
        <dbReference type="EMBL" id="CDS21625.1"/>
    </source>
</evidence>
<dbReference type="Pfam" id="PF01773">
    <property type="entry name" value="Nucleos_tra2_N"/>
    <property type="match status" value="1"/>
</dbReference>
<dbReference type="GO" id="GO:0005886">
    <property type="term" value="C:plasma membrane"/>
    <property type="evidence" value="ECO:0007669"/>
    <property type="project" value="UniProtKB-SubCell"/>
</dbReference>
<organism evidence="12">
    <name type="scientific">Echinococcus granulosus</name>
    <name type="common">Hydatid tapeworm</name>
    <dbReference type="NCBI Taxonomy" id="6210"/>
    <lineage>
        <taxon>Eukaryota</taxon>
        <taxon>Metazoa</taxon>
        <taxon>Spiralia</taxon>
        <taxon>Lophotrochozoa</taxon>
        <taxon>Platyhelminthes</taxon>
        <taxon>Cestoda</taxon>
        <taxon>Eucestoda</taxon>
        <taxon>Cyclophyllidea</taxon>
        <taxon>Taeniidae</taxon>
        <taxon>Echinococcus</taxon>
        <taxon>Echinococcus granulosus group</taxon>
    </lineage>
</organism>
<evidence type="ECO:0000259" key="11">
    <source>
        <dbReference type="Pfam" id="PF07670"/>
    </source>
</evidence>
<dbReference type="GO" id="GO:0005415">
    <property type="term" value="F:nucleoside:sodium symporter activity"/>
    <property type="evidence" value="ECO:0007669"/>
    <property type="project" value="TreeGrafter"/>
</dbReference>
<dbReference type="WBParaSite" id="EgrG_000111600">
    <property type="protein sequence ID" value="EgrG_000111600"/>
    <property type="gene ID" value="EgrG_000111600"/>
</dbReference>
<feature type="transmembrane region" description="Helical" evidence="8">
    <location>
        <begin position="494"/>
        <end position="515"/>
    </location>
</feature>
<evidence type="ECO:0000256" key="7">
    <source>
        <dbReference type="SAM" id="MobiDB-lite"/>
    </source>
</evidence>
<dbReference type="PANTHER" id="PTHR10590">
    <property type="entry name" value="SODIUM/NUCLEOSIDE COTRANSPORTER"/>
    <property type="match status" value="1"/>
</dbReference>
<keyword evidence="6 8" id="KW-0472">Membrane</keyword>
<dbReference type="AlphaFoldDB" id="A0A068WVG7"/>
<feature type="domain" description="Nucleoside transporter/FeoB GTPase Gate" evidence="11">
    <location>
        <begin position="336"/>
        <end position="434"/>
    </location>
</feature>
<feature type="domain" description="Concentrative nucleoside transporter N-terminal" evidence="9">
    <location>
        <begin position="256"/>
        <end position="329"/>
    </location>
</feature>
<dbReference type="InterPro" id="IPR002668">
    <property type="entry name" value="CNT_N_dom"/>
</dbReference>
<reference evidence="14" key="3">
    <citation type="submission" date="2020-10" db="UniProtKB">
        <authorList>
            <consortium name="WormBaseParasite"/>
        </authorList>
    </citation>
    <scope>IDENTIFICATION</scope>
</reference>
<feature type="transmembrane region" description="Helical" evidence="8">
    <location>
        <begin position="411"/>
        <end position="433"/>
    </location>
</feature>
<evidence type="ECO:0000256" key="2">
    <source>
        <dbReference type="ARBA" id="ARBA00009033"/>
    </source>
</evidence>
<keyword evidence="4 8" id="KW-0812">Transmembrane</keyword>
<evidence type="ECO:0000256" key="4">
    <source>
        <dbReference type="ARBA" id="ARBA00022692"/>
    </source>
</evidence>
<feature type="transmembrane region" description="Helical" evidence="8">
    <location>
        <begin position="440"/>
        <end position="459"/>
    </location>
</feature>
<feature type="transmembrane region" description="Helical" evidence="8">
    <location>
        <begin position="146"/>
        <end position="163"/>
    </location>
</feature>
<reference evidence="12 13" key="1">
    <citation type="journal article" date="2013" name="Nature">
        <title>The genomes of four tapeworm species reveal adaptations to parasitism.</title>
        <authorList>
            <person name="Tsai I.J."/>
            <person name="Zarowiecki M."/>
            <person name="Holroyd N."/>
            <person name="Garciarrubio A."/>
            <person name="Sanchez-Flores A."/>
            <person name="Brooks K.L."/>
            <person name="Tracey A."/>
            <person name="Bobes R.J."/>
            <person name="Fragoso G."/>
            <person name="Sciutto E."/>
            <person name="Aslett M."/>
            <person name="Beasley H."/>
            <person name="Bennett H.M."/>
            <person name="Cai J."/>
            <person name="Camicia F."/>
            <person name="Clark R."/>
            <person name="Cucher M."/>
            <person name="De Silva N."/>
            <person name="Day T.A."/>
            <person name="Deplazes P."/>
            <person name="Estrada K."/>
            <person name="Fernandez C."/>
            <person name="Holland P.W."/>
            <person name="Hou J."/>
            <person name="Hu S."/>
            <person name="Huckvale T."/>
            <person name="Hung S.S."/>
            <person name="Kamenetzky L."/>
            <person name="Keane J.A."/>
            <person name="Kiss F."/>
            <person name="Koziol U."/>
            <person name="Lambert O."/>
            <person name="Liu K."/>
            <person name="Luo X."/>
            <person name="Luo Y."/>
            <person name="Macchiaroli N."/>
            <person name="Nichol S."/>
            <person name="Paps J."/>
            <person name="Parkinson J."/>
            <person name="Pouchkina-Stantcheva N."/>
            <person name="Riddiford N."/>
            <person name="Rosenzvit M."/>
            <person name="Salinas G."/>
            <person name="Wasmuth J.D."/>
            <person name="Zamanian M."/>
            <person name="Zheng Y."/>
            <person name="Cai X."/>
            <person name="Soberon X."/>
            <person name="Olson P.D."/>
            <person name="Laclette J.P."/>
            <person name="Brehm K."/>
            <person name="Berriman M."/>
            <person name="Garciarrubio A."/>
            <person name="Bobes R.J."/>
            <person name="Fragoso G."/>
            <person name="Sanchez-Flores A."/>
            <person name="Estrada K."/>
            <person name="Cevallos M.A."/>
            <person name="Morett E."/>
            <person name="Gonzalez V."/>
            <person name="Portillo T."/>
            <person name="Ochoa-Leyva A."/>
            <person name="Jose M.V."/>
            <person name="Sciutto E."/>
            <person name="Landa A."/>
            <person name="Jimenez L."/>
            <person name="Valdes V."/>
            <person name="Carrero J.C."/>
            <person name="Larralde C."/>
            <person name="Morales-Montor J."/>
            <person name="Limon-Lason J."/>
            <person name="Soberon X."/>
            <person name="Laclette J.P."/>
        </authorList>
    </citation>
    <scope>NUCLEOTIDE SEQUENCE [LARGE SCALE GENOMIC DNA]</scope>
</reference>
<feature type="transmembrane region" description="Helical" evidence="8">
    <location>
        <begin position="116"/>
        <end position="134"/>
    </location>
</feature>
<evidence type="ECO:0000259" key="10">
    <source>
        <dbReference type="Pfam" id="PF07662"/>
    </source>
</evidence>
<name>A0A068WVG7_ECHGR</name>
<dbReference type="Pfam" id="PF07670">
    <property type="entry name" value="Gate"/>
    <property type="match status" value="1"/>
</dbReference>
<gene>
    <name evidence="12" type="ORF">EgrG_000111600</name>
</gene>
<comment type="subcellular location">
    <subcellularLocation>
        <location evidence="1">Cell membrane</location>
        <topology evidence="1">Multi-pass membrane protein</topology>
    </subcellularLocation>
</comment>
<feature type="transmembrane region" description="Helical" evidence="8">
    <location>
        <begin position="677"/>
        <end position="699"/>
    </location>
</feature>
<dbReference type="PANTHER" id="PTHR10590:SF4">
    <property type="entry name" value="SOLUTE CARRIER FAMILY 28 MEMBER 3"/>
    <property type="match status" value="1"/>
</dbReference>
<dbReference type="OrthoDB" id="6075923at2759"/>
<protein>
    <submittedName>
        <fullName evidence="12 14">Solute carrier family 28</fullName>
    </submittedName>
</protein>
<evidence type="ECO:0000256" key="8">
    <source>
        <dbReference type="SAM" id="Phobius"/>
    </source>
</evidence>
<reference evidence="12" key="2">
    <citation type="submission" date="2014-06" db="EMBL/GenBank/DDBJ databases">
        <authorList>
            <person name="Aslett M."/>
        </authorList>
    </citation>
    <scope>NUCLEOTIDE SEQUENCE</scope>
</reference>
<evidence type="ECO:0000256" key="1">
    <source>
        <dbReference type="ARBA" id="ARBA00004651"/>
    </source>
</evidence>
<proteinExistence type="inferred from homology"/>
<feature type="transmembrane region" description="Helical" evidence="8">
    <location>
        <begin position="252"/>
        <end position="270"/>
    </location>
</feature>
<dbReference type="InterPro" id="IPR011657">
    <property type="entry name" value="CNT_C_dom"/>
</dbReference>
<evidence type="ECO:0000259" key="9">
    <source>
        <dbReference type="Pfam" id="PF01773"/>
    </source>
</evidence>
<dbReference type="InterPro" id="IPR008276">
    <property type="entry name" value="C_nuclsd_transpt"/>
</dbReference>
<dbReference type="Pfam" id="PF07662">
    <property type="entry name" value="Nucleos_tra2_C"/>
    <property type="match status" value="1"/>
</dbReference>
<dbReference type="Proteomes" id="UP000492820">
    <property type="component" value="Unassembled WGS sequence"/>
</dbReference>
<accession>A0A068WVG7</accession>
<evidence type="ECO:0000256" key="3">
    <source>
        <dbReference type="ARBA" id="ARBA00022475"/>
    </source>
</evidence>
<feature type="transmembrane region" description="Helical" evidence="8">
    <location>
        <begin position="226"/>
        <end position="246"/>
    </location>
</feature>
<feature type="transmembrane region" description="Helical" evidence="8">
    <location>
        <begin position="536"/>
        <end position="555"/>
    </location>
</feature>
<feature type="transmembrane region" description="Helical" evidence="8">
    <location>
        <begin position="335"/>
        <end position="359"/>
    </location>
</feature>
<feature type="domain" description="Concentrative nucleoside transporter C-terminal" evidence="10">
    <location>
        <begin position="439"/>
        <end position="696"/>
    </location>
</feature>
<evidence type="ECO:0000256" key="6">
    <source>
        <dbReference type="ARBA" id="ARBA00023136"/>
    </source>
</evidence>
<evidence type="ECO:0000313" key="13">
    <source>
        <dbReference type="Proteomes" id="UP000492820"/>
    </source>
</evidence>
<keyword evidence="3" id="KW-1003">Cell membrane</keyword>
<evidence type="ECO:0000313" key="14">
    <source>
        <dbReference type="WBParaSite" id="EgrG_000111600"/>
    </source>
</evidence>
<sequence length="703" mass="77881">MGSPNYTPSFDRPSMTRFENSTRCFDETEPRETEEIEPLNSIEKQLYDDIAKILPTPTCEWTESDFPDLPNHPDNVLTGLLQAYSRFLHRFDTSGRCVEGEDASTTALSPGSILELLLKIGILVGDVIFVAYAVKVRRQEAEADITLLWMSTIFWLILLWLIFKHLKVLGKERGGCFHFFVCLADRWSHAWKASYKGVKLSWEKALGRCTSSSRNILLIRKKIGKLFLMVVLGLITALYLIFFVLMRNPRNFVSLIGIVAMVLICMLISVHPAKIKWQPVLMGFFLQFTFAVLTLQTKFGYTVFEFIGAQTTALMDNSGVGASFVFGDLFQVECFAIKVLPLVVFFSSFISIMFHLGWVQQFIIQPSNFIRHIMGTTGPEAINAITNIFLSMNEAPLLIKPYMSQMTNSELHAIMVNGFASIAGPVMVVYITFGVPANHLLIACVMSAPAALAIAKIIYPETKQAPLAKGIKKTLHSSPFTNLIEAATVGALEAIPLCAGIIVNLMAFLSIFSVFNRILTWLGHRIGMAQDLTFEGSLIFAYLLWLLAFGMGVPAEDCFKVGELVGIKTVLSEFIAFKRLGQLIEDSSVYDSFHNKSLPVTYLANGSIIITDGLSNRTLQYGFLHASLHLSFHLSRKTAVISSYALCGFANVGSVGILLGTFIKLLPHRRKDLSGMVVHGMIGGTIAAFVTACFAGLLYDPNL</sequence>
<keyword evidence="5 8" id="KW-1133">Transmembrane helix</keyword>